<keyword evidence="3" id="KW-1185">Reference proteome</keyword>
<evidence type="ECO:0000259" key="1">
    <source>
        <dbReference type="PROSITE" id="PS50144"/>
    </source>
</evidence>
<dbReference type="InterPro" id="IPR002083">
    <property type="entry name" value="MATH/TRAF_dom"/>
</dbReference>
<gene>
    <name evidence="2" type="ORF">MIMGU_mgv1a024200mg</name>
</gene>
<name>A0A022RKS4_ERYGU</name>
<dbReference type="SUPFAM" id="SSF49599">
    <property type="entry name" value="TRAF domain-like"/>
    <property type="match status" value="2"/>
</dbReference>
<accession>A0A022RKS4</accession>
<reference evidence="2 3" key="1">
    <citation type="journal article" date="2013" name="Proc. Natl. Acad. Sci. U.S.A.">
        <title>Fine-scale variation in meiotic recombination in Mimulus inferred from population shotgun sequencing.</title>
        <authorList>
            <person name="Hellsten U."/>
            <person name="Wright K.M."/>
            <person name="Jenkins J."/>
            <person name="Shu S."/>
            <person name="Yuan Y."/>
            <person name="Wessler S.R."/>
            <person name="Schmutz J."/>
            <person name="Willis J.H."/>
            <person name="Rokhsar D.S."/>
        </authorList>
    </citation>
    <scope>NUCLEOTIDE SEQUENCE [LARGE SCALE GENOMIC DNA]</scope>
    <source>
        <strain evidence="3">cv. DUN x IM62</strain>
    </source>
</reference>
<sequence>MAEHKLNSYSVVKGTTMSVTPIAADDIYRERDTHMYLWAEEYSGTSMLFLVNYENPLKLIIYPNGDNIVGKDSGYVSVYLAIADTSSLPTNWEVNVVFNIFLFNQISANYLCSLGRTRCFQPMKSEWGFSKFISKKIMSEPSNGYLVDDNCVFGVEVFLVKREADVTQCYYLRDFGIPFKLTDKLFTATSTSKGRPIFMEIETMNDPNNGFIVDDTCLLHVEISSVEDVAQ</sequence>
<dbReference type="InterPro" id="IPR008974">
    <property type="entry name" value="TRAF-like"/>
</dbReference>
<proteinExistence type="predicted"/>
<dbReference type="eggNOG" id="KOG1987">
    <property type="taxonomic scope" value="Eukaryota"/>
</dbReference>
<dbReference type="PANTHER" id="PTHR46162:SF20">
    <property type="entry name" value="UBIQUITIN CARBOXYL-TERMINAL HYDROLASE 7-LIKE ISOFORM X1"/>
    <property type="match status" value="1"/>
</dbReference>
<evidence type="ECO:0000313" key="2">
    <source>
        <dbReference type="EMBL" id="EYU41022.1"/>
    </source>
</evidence>
<dbReference type="PANTHER" id="PTHR46162">
    <property type="entry name" value="TRAF-LIKE FAMILY PROTEIN"/>
    <property type="match status" value="1"/>
</dbReference>
<organism evidence="2 3">
    <name type="scientific">Erythranthe guttata</name>
    <name type="common">Yellow monkey flower</name>
    <name type="synonym">Mimulus guttatus</name>
    <dbReference type="NCBI Taxonomy" id="4155"/>
    <lineage>
        <taxon>Eukaryota</taxon>
        <taxon>Viridiplantae</taxon>
        <taxon>Streptophyta</taxon>
        <taxon>Embryophyta</taxon>
        <taxon>Tracheophyta</taxon>
        <taxon>Spermatophyta</taxon>
        <taxon>Magnoliopsida</taxon>
        <taxon>eudicotyledons</taxon>
        <taxon>Gunneridae</taxon>
        <taxon>Pentapetalae</taxon>
        <taxon>asterids</taxon>
        <taxon>lamiids</taxon>
        <taxon>Lamiales</taxon>
        <taxon>Phrymaceae</taxon>
        <taxon>Erythranthe</taxon>
    </lineage>
</organism>
<dbReference type="CDD" id="cd00121">
    <property type="entry name" value="MATH"/>
    <property type="match status" value="1"/>
</dbReference>
<dbReference type="EMBL" id="KI630370">
    <property type="protein sequence ID" value="EYU41022.1"/>
    <property type="molecule type" value="Genomic_DNA"/>
</dbReference>
<dbReference type="AlphaFoldDB" id="A0A022RKS4"/>
<evidence type="ECO:0000313" key="3">
    <source>
        <dbReference type="Proteomes" id="UP000030748"/>
    </source>
</evidence>
<feature type="domain" description="MATH" evidence="1">
    <location>
        <begin position="25"/>
        <end position="157"/>
    </location>
</feature>
<dbReference type="Gene3D" id="2.60.210.10">
    <property type="entry name" value="Apoptosis, Tumor Necrosis Factor Receptor Associated Protein 2, Chain A"/>
    <property type="match status" value="2"/>
</dbReference>
<dbReference type="PROSITE" id="PS50144">
    <property type="entry name" value="MATH"/>
    <property type="match status" value="1"/>
</dbReference>
<dbReference type="Proteomes" id="UP000030748">
    <property type="component" value="Unassembled WGS sequence"/>
</dbReference>
<dbReference type="PhylomeDB" id="A0A022RKS4"/>
<dbReference type="Pfam" id="PF22486">
    <property type="entry name" value="MATH_2"/>
    <property type="match status" value="1"/>
</dbReference>
<protein>
    <recommendedName>
        <fullName evidence="1">MATH domain-containing protein</fullName>
    </recommendedName>
</protein>